<feature type="binding site" evidence="12">
    <location>
        <position position="208"/>
    </location>
    <ligand>
        <name>Mg(2+)</name>
        <dbReference type="ChEBI" id="CHEBI:18420"/>
        <label>2</label>
    </ligand>
</feature>
<proteinExistence type="inferred from homology"/>
<evidence type="ECO:0000256" key="12">
    <source>
        <dbReference type="HAMAP-Rule" id="MF_00042"/>
    </source>
</evidence>
<dbReference type="GO" id="GO:0003676">
    <property type="term" value="F:nucleic acid binding"/>
    <property type="evidence" value="ECO:0007669"/>
    <property type="project" value="InterPro"/>
</dbReference>
<feature type="binding site" evidence="12">
    <location>
        <position position="144"/>
    </location>
    <ligand>
        <name>Mg(2+)</name>
        <dbReference type="ChEBI" id="CHEBI:18420"/>
        <label>1</label>
    </ligand>
</feature>
<comment type="similarity">
    <text evidence="3 12">Belongs to the RNase H family.</text>
</comment>
<dbReference type="GO" id="GO:0005737">
    <property type="term" value="C:cytoplasm"/>
    <property type="evidence" value="ECO:0007669"/>
    <property type="project" value="UniProtKB-SubCell"/>
</dbReference>
<evidence type="ECO:0000256" key="10">
    <source>
        <dbReference type="ARBA" id="ARBA00022801"/>
    </source>
</evidence>
<evidence type="ECO:0000313" key="15">
    <source>
        <dbReference type="Proteomes" id="UP000199073"/>
    </source>
</evidence>
<keyword evidence="15" id="KW-1185">Reference proteome</keyword>
<dbReference type="AlphaFoldDB" id="A0A1H0QCA9"/>
<evidence type="ECO:0000256" key="5">
    <source>
        <dbReference type="ARBA" id="ARBA00012180"/>
    </source>
</evidence>
<evidence type="ECO:0000256" key="4">
    <source>
        <dbReference type="ARBA" id="ARBA00011245"/>
    </source>
</evidence>
<evidence type="ECO:0000313" key="14">
    <source>
        <dbReference type="EMBL" id="SDP14318.1"/>
    </source>
</evidence>
<feature type="binding site" evidence="12">
    <location>
        <position position="121"/>
    </location>
    <ligand>
        <name>Mg(2+)</name>
        <dbReference type="ChEBI" id="CHEBI:18420"/>
        <label>1</label>
    </ligand>
</feature>
<reference evidence="14 15" key="1">
    <citation type="submission" date="2016-10" db="EMBL/GenBank/DDBJ databases">
        <authorList>
            <person name="de Groot N.N."/>
        </authorList>
    </citation>
    <scope>NUCLEOTIDE SEQUENCE [LARGE SCALE GENOMIC DNA]</scope>
    <source>
        <strain evidence="14 15">DSM 12130</strain>
    </source>
</reference>
<dbReference type="SUPFAM" id="SSF53098">
    <property type="entry name" value="Ribonuclease H-like"/>
    <property type="match status" value="1"/>
</dbReference>
<evidence type="ECO:0000256" key="6">
    <source>
        <dbReference type="ARBA" id="ARBA00017721"/>
    </source>
</evidence>
<dbReference type="Pfam" id="PF00075">
    <property type="entry name" value="RNase_H"/>
    <property type="match status" value="1"/>
</dbReference>
<feature type="domain" description="RNase H type-1" evidence="13">
    <location>
        <begin position="74"/>
        <end position="216"/>
    </location>
</feature>
<dbReference type="SUPFAM" id="SSF55658">
    <property type="entry name" value="L9 N-domain-like"/>
    <property type="match status" value="1"/>
</dbReference>
<evidence type="ECO:0000256" key="7">
    <source>
        <dbReference type="ARBA" id="ARBA00022722"/>
    </source>
</evidence>
<feature type="binding site" evidence="12">
    <location>
        <position position="83"/>
    </location>
    <ligand>
        <name>Mg(2+)</name>
        <dbReference type="ChEBI" id="CHEBI:18420"/>
        <label>1</label>
    </ligand>
</feature>
<organism evidence="14 15">
    <name type="scientific">Desulforhopalus singaporensis</name>
    <dbReference type="NCBI Taxonomy" id="91360"/>
    <lineage>
        <taxon>Bacteria</taxon>
        <taxon>Pseudomonadati</taxon>
        <taxon>Thermodesulfobacteriota</taxon>
        <taxon>Desulfobulbia</taxon>
        <taxon>Desulfobulbales</taxon>
        <taxon>Desulfocapsaceae</taxon>
        <taxon>Desulforhopalus</taxon>
    </lineage>
</organism>
<dbReference type="PIRSF" id="PIRSF036852">
    <property type="entry name" value="Ribonuclease_H1_euk"/>
    <property type="match status" value="1"/>
</dbReference>
<comment type="subcellular location">
    <subcellularLocation>
        <location evidence="12">Cytoplasm</location>
    </subcellularLocation>
</comment>
<evidence type="ECO:0000256" key="9">
    <source>
        <dbReference type="ARBA" id="ARBA00022759"/>
    </source>
</evidence>
<dbReference type="GO" id="GO:0043137">
    <property type="term" value="P:DNA replication, removal of RNA primer"/>
    <property type="evidence" value="ECO:0007669"/>
    <property type="project" value="TreeGrafter"/>
</dbReference>
<dbReference type="Gene3D" id="3.30.420.10">
    <property type="entry name" value="Ribonuclease H-like superfamily/Ribonuclease H"/>
    <property type="match status" value="1"/>
</dbReference>
<evidence type="ECO:0000256" key="1">
    <source>
        <dbReference type="ARBA" id="ARBA00000077"/>
    </source>
</evidence>
<keyword evidence="7 12" id="KW-0540">Nuclease</keyword>
<keyword evidence="11 12" id="KW-0460">Magnesium</keyword>
<dbReference type="NCBIfam" id="NF001236">
    <property type="entry name" value="PRK00203.1"/>
    <property type="match status" value="1"/>
</dbReference>
<keyword evidence="9 12" id="KW-0255">Endonuclease</keyword>
<dbReference type="STRING" id="91360.SAMN05660330_01921"/>
<feature type="binding site" evidence="12">
    <location>
        <position position="83"/>
    </location>
    <ligand>
        <name>Mg(2+)</name>
        <dbReference type="ChEBI" id="CHEBI:18420"/>
        <label>2</label>
    </ligand>
</feature>
<dbReference type="GO" id="GO:0004523">
    <property type="term" value="F:RNA-DNA hybrid ribonuclease activity"/>
    <property type="evidence" value="ECO:0007669"/>
    <property type="project" value="UniProtKB-UniRule"/>
</dbReference>
<dbReference type="Proteomes" id="UP000199073">
    <property type="component" value="Unassembled WGS sequence"/>
</dbReference>
<evidence type="ECO:0000256" key="3">
    <source>
        <dbReference type="ARBA" id="ARBA00005300"/>
    </source>
</evidence>
<dbReference type="InterPro" id="IPR037056">
    <property type="entry name" value="RNase_H1_N_sf"/>
</dbReference>
<gene>
    <name evidence="12" type="primary">rnhA</name>
    <name evidence="14" type="ORF">SAMN05660330_01921</name>
</gene>
<keyword evidence="10 12" id="KW-0378">Hydrolase</keyword>
<dbReference type="Gene3D" id="3.40.970.10">
    <property type="entry name" value="Ribonuclease H1, N-terminal domain"/>
    <property type="match status" value="1"/>
</dbReference>
<dbReference type="PANTHER" id="PTHR10642:SF26">
    <property type="entry name" value="RIBONUCLEASE H1"/>
    <property type="match status" value="1"/>
</dbReference>
<evidence type="ECO:0000256" key="11">
    <source>
        <dbReference type="ARBA" id="ARBA00022842"/>
    </source>
</evidence>
<accession>A0A1H0QCA9</accession>
<dbReference type="Pfam" id="PF01693">
    <property type="entry name" value="Cauli_VI"/>
    <property type="match status" value="1"/>
</dbReference>
<comment type="catalytic activity">
    <reaction evidence="1 12">
        <text>Endonucleolytic cleavage to 5'-phosphomonoester.</text>
        <dbReference type="EC" id="3.1.26.4"/>
    </reaction>
</comment>
<dbReference type="PROSITE" id="PS50879">
    <property type="entry name" value="RNASE_H_1"/>
    <property type="match status" value="1"/>
</dbReference>
<name>A0A1H0QCA9_9BACT</name>
<dbReference type="FunFam" id="3.40.970.10:FF:000002">
    <property type="entry name" value="Ribonuclease H"/>
    <property type="match status" value="1"/>
</dbReference>
<evidence type="ECO:0000256" key="2">
    <source>
        <dbReference type="ARBA" id="ARBA00004065"/>
    </source>
</evidence>
<protein>
    <recommendedName>
        <fullName evidence="6 12">Ribonuclease H</fullName>
        <shortName evidence="12">RNase H</shortName>
        <ecNumber evidence="5 12">3.1.26.4</ecNumber>
    </recommendedName>
</protein>
<dbReference type="GO" id="GO:0000287">
    <property type="term" value="F:magnesium ion binding"/>
    <property type="evidence" value="ECO:0007669"/>
    <property type="project" value="UniProtKB-UniRule"/>
</dbReference>
<dbReference type="InterPro" id="IPR017067">
    <property type="entry name" value="RNase_H1_euk"/>
</dbReference>
<evidence type="ECO:0000259" key="13">
    <source>
        <dbReference type="PROSITE" id="PS50879"/>
    </source>
</evidence>
<comment type="function">
    <text evidence="2 12">Endonuclease that specifically degrades the RNA of RNA-DNA hybrids.</text>
</comment>
<dbReference type="PANTHER" id="PTHR10642">
    <property type="entry name" value="RIBONUCLEASE H1"/>
    <property type="match status" value="1"/>
</dbReference>
<dbReference type="RefSeq" id="WP_176761159.1">
    <property type="nucleotide sequence ID" value="NZ_FNJI01000011.1"/>
</dbReference>
<keyword evidence="8 12" id="KW-0479">Metal-binding</keyword>
<sequence>MAKKKYYAVAVGRKNGIYDDWSSAEKQVKGYPGAKYKSFATRQQAESWLDDPVYDRTPRKAATKQAAAGDDLVPSDGILVYTDGGSINNPGPGGYGIVIIEGDIRRELSGGFRRTTNNRMEMTAAIVALDDLQEKSKTIHLYSDSSYLVNGFIKGWVKKWQGSNWRKSDGQPVLNVDLWQRLAALAGKNVIFHWVKGHAGNEFNERCDQLAVAAARSCPEDVDAGYEEQTG</sequence>
<keyword evidence="12" id="KW-0963">Cytoplasm</keyword>
<dbReference type="InterPro" id="IPR036397">
    <property type="entry name" value="RNaseH_sf"/>
</dbReference>
<dbReference type="EC" id="3.1.26.4" evidence="5 12"/>
<dbReference type="InterPro" id="IPR022892">
    <property type="entry name" value="RNaseHI"/>
</dbReference>
<dbReference type="InterPro" id="IPR002156">
    <property type="entry name" value="RNaseH_domain"/>
</dbReference>
<dbReference type="CDD" id="cd09278">
    <property type="entry name" value="RNase_HI_prokaryote_like"/>
    <property type="match status" value="1"/>
</dbReference>
<evidence type="ECO:0000256" key="8">
    <source>
        <dbReference type="ARBA" id="ARBA00022723"/>
    </source>
</evidence>
<dbReference type="EMBL" id="FNJI01000011">
    <property type="protein sequence ID" value="SDP14318.1"/>
    <property type="molecule type" value="Genomic_DNA"/>
</dbReference>
<comment type="cofactor">
    <cofactor evidence="12">
        <name>Mg(2+)</name>
        <dbReference type="ChEBI" id="CHEBI:18420"/>
    </cofactor>
    <text evidence="12">Binds 1 Mg(2+) ion per subunit. May bind a second metal ion at a regulatory site, or after substrate binding.</text>
</comment>
<dbReference type="InterPro" id="IPR050092">
    <property type="entry name" value="RNase_H"/>
</dbReference>
<comment type="subunit">
    <text evidence="4 12">Monomer.</text>
</comment>
<dbReference type="InterPro" id="IPR009027">
    <property type="entry name" value="Ribosomal_bL9/RNase_H1_N"/>
</dbReference>
<dbReference type="InterPro" id="IPR011320">
    <property type="entry name" value="RNase_H1_N"/>
</dbReference>
<dbReference type="InterPro" id="IPR012337">
    <property type="entry name" value="RNaseH-like_sf"/>
</dbReference>
<dbReference type="HAMAP" id="MF_00042">
    <property type="entry name" value="RNase_H"/>
    <property type="match status" value="1"/>
</dbReference>